<evidence type="ECO:0000256" key="5">
    <source>
        <dbReference type="ARBA" id="ARBA00023274"/>
    </source>
</evidence>
<evidence type="ECO:0000313" key="8">
    <source>
        <dbReference type="EMBL" id="AKP67031.1"/>
    </source>
</evidence>
<dbReference type="SUPFAM" id="SSF50249">
    <property type="entry name" value="Nucleic acid-binding proteins"/>
    <property type="match status" value="1"/>
</dbReference>
<dbReference type="PRINTS" id="PR00973">
    <property type="entry name" value="RIBOSOMALS17"/>
</dbReference>
<organism evidence="8 9">
    <name type="scientific">Companilactobacillus ginsenosidimutans</name>
    <dbReference type="NCBI Taxonomy" id="1007676"/>
    <lineage>
        <taxon>Bacteria</taxon>
        <taxon>Bacillati</taxon>
        <taxon>Bacillota</taxon>
        <taxon>Bacilli</taxon>
        <taxon>Lactobacillales</taxon>
        <taxon>Lactobacillaceae</taxon>
        <taxon>Companilactobacillus</taxon>
    </lineage>
</organism>
<proteinExistence type="inferred from homology"/>
<reference evidence="9" key="1">
    <citation type="submission" date="2015-07" db="EMBL/GenBank/DDBJ databases">
        <title>Lactobacillus ginsenosidimutans/EMML 3141/ whole genome sequencing.</title>
        <authorList>
            <person name="Kim M.K."/>
            <person name="Im W.-T."/>
            <person name="Srinivasan S."/>
            <person name="Lee J.-J."/>
        </authorList>
    </citation>
    <scope>NUCLEOTIDE SEQUENCE [LARGE SCALE GENOMIC DNA]</scope>
    <source>
        <strain evidence="9">EMML 3041</strain>
    </source>
</reference>
<sequence>MSEKETRNSRKVYQGRVVSDKAEKTITVVVETYKKHPVYGKRVRYSKKFYVQDEKNEAKVGDVVRIMETRPLSKTKRFRLLEIVEKAVII</sequence>
<dbReference type="NCBIfam" id="NF004123">
    <property type="entry name" value="PRK05610.1"/>
    <property type="match status" value="1"/>
</dbReference>
<dbReference type="PATRIC" id="fig|1007676.4.peg.1076"/>
<accession>A0A0H4QJ14</accession>
<dbReference type="Gene3D" id="2.40.50.140">
    <property type="entry name" value="Nucleic acid-binding proteins"/>
    <property type="match status" value="1"/>
</dbReference>
<dbReference type="EMBL" id="CP012034">
    <property type="protein sequence ID" value="AKP67031.1"/>
    <property type="molecule type" value="Genomic_DNA"/>
</dbReference>
<protein>
    <recommendedName>
        <fullName evidence="6">Small ribosomal subunit protein uS17</fullName>
    </recommendedName>
</protein>
<evidence type="ECO:0000256" key="2">
    <source>
        <dbReference type="ARBA" id="ARBA00022730"/>
    </source>
</evidence>
<dbReference type="Pfam" id="PF00366">
    <property type="entry name" value="Ribosomal_S17"/>
    <property type="match status" value="1"/>
</dbReference>
<comment type="subunit">
    <text evidence="6">Part of the 30S ribosomal subunit.</text>
</comment>
<evidence type="ECO:0000256" key="6">
    <source>
        <dbReference type="HAMAP-Rule" id="MF_01345"/>
    </source>
</evidence>
<evidence type="ECO:0000256" key="4">
    <source>
        <dbReference type="ARBA" id="ARBA00022980"/>
    </source>
</evidence>
<dbReference type="InterPro" id="IPR019979">
    <property type="entry name" value="Ribosomal_uS17_CS"/>
</dbReference>
<dbReference type="KEGG" id="lgn:ABM34_05410"/>
<dbReference type="GO" id="GO:0003735">
    <property type="term" value="F:structural constituent of ribosome"/>
    <property type="evidence" value="ECO:0007669"/>
    <property type="project" value="UniProtKB-UniRule"/>
</dbReference>
<gene>
    <name evidence="6" type="primary">rpsQ</name>
    <name evidence="8" type="ORF">ABM34_05410</name>
</gene>
<dbReference type="InterPro" id="IPR000266">
    <property type="entry name" value="Ribosomal_uS17"/>
</dbReference>
<keyword evidence="9" id="KW-1185">Reference proteome</keyword>
<keyword evidence="5 6" id="KW-0687">Ribonucleoprotein</keyword>
<dbReference type="InterPro" id="IPR019984">
    <property type="entry name" value="Ribosomal_uS17_bact/chlr"/>
</dbReference>
<dbReference type="STRING" id="1007676.ABM34_05410"/>
<comment type="function">
    <text evidence="6">One of the primary rRNA binding proteins, it binds specifically to the 5'-end of 16S ribosomal RNA.</text>
</comment>
<keyword evidence="2 6" id="KW-0699">rRNA-binding</keyword>
<dbReference type="PROSITE" id="PS00056">
    <property type="entry name" value="RIBOSOMAL_S17"/>
    <property type="match status" value="1"/>
</dbReference>
<dbReference type="PANTHER" id="PTHR10744">
    <property type="entry name" value="40S RIBOSOMAL PROTEIN S11 FAMILY MEMBER"/>
    <property type="match status" value="1"/>
</dbReference>
<dbReference type="NCBIfam" id="TIGR03635">
    <property type="entry name" value="uS17_bact"/>
    <property type="match status" value="1"/>
</dbReference>
<keyword evidence="4 6" id="KW-0689">Ribosomal protein</keyword>
<evidence type="ECO:0000313" key="9">
    <source>
        <dbReference type="Proteomes" id="UP000036106"/>
    </source>
</evidence>
<dbReference type="RefSeq" id="WP_048704071.1">
    <property type="nucleotide sequence ID" value="NZ_CP012034.1"/>
</dbReference>
<dbReference type="OrthoDB" id="9811714at2"/>
<evidence type="ECO:0000256" key="1">
    <source>
        <dbReference type="ARBA" id="ARBA00010254"/>
    </source>
</evidence>
<dbReference type="GO" id="GO:0019843">
    <property type="term" value="F:rRNA binding"/>
    <property type="evidence" value="ECO:0007669"/>
    <property type="project" value="UniProtKB-UniRule"/>
</dbReference>
<name>A0A0H4QJ14_9LACO</name>
<dbReference type="CDD" id="cd00364">
    <property type="entry name" value="Ribosomal_uS17"/>
    <property type="match status" value="1"/>
</dbReference>
<keyword evidence="3 6" id="KW-0694">RNA-binding</keyword>
<dbReference type="GO" id="GO:0022627">
    <property type="term" value="C:cytosolic small ribosomal subunit"/>
    <property type="evidence" value="ECO:0007669"/>
    <property type="project" value="UniProtKB-UniRule"/>
</dbReference>
<dbReference type="Proteomes" id="UP000036106">
    <property type="component" value="Chromosome"/>
</dbReference>
<dbReference type="HAMAP" id="MF_01345_B">
    <property type="entry name" value="Ribosomal_uS17_B"/>
    <property type="match status" value="1"/>
</dbReference>
<comment type="similarity">
    <text evidence="1 6 7">Belongs to the universal ribosomal protein uS17 family.</text>
</comment>
<dbReference type="InterPro" id="IPR012340">
    <property type="entry name" value="NA-bd_OB-fold"/>
</dbReference>
<evidence type="ECO:0000256" key="3">
    <source>
        <dbReference type="ARBA" id="ARBA00022884"/>
    </source>
</evidence>
<dbReference type="AlphaFoldDB" id="A0A0H4QJ14"/>
<dbReference type="GO" id="GO:0006412">
    <property type="term" value="P:translation"/>
    <property type="evidence" value="ECO:0007669"/>
    <property type="project" value="UniProtKB-UniRule"/>
</dbReference>
<evidence type="ECO:0000256" key="7">
    <source>
        <dbReference type="RuleBase" id="RU003872"/>
    </source>
</evidence>
<dbReference type="PANTHER" id="PTHR10744:SF1">
    <property type="entry name" value="SMALL RIBOSOMAL SUBUNIT PROTEIN US17M"/>
    <property type="match status" value="1"/>
</dbReference>